<proteinExistence type="predicted"/>
<dbReference type="EMBL" id="KE148164">
    <property type="protein sequence ID" value="EPE03867.1"/>
    <property type="molecule type" value="Genomic_DNA"/>
</dbReference>
<evidence type="ECO:0000256" key="1">
    <source>
        <dbReference type="SAM" id="MobiDB-lite"/>
    </source>
</evidence>
<feature type="region of interest" description="Disordered" evidence="1">
    <location>
        <begin position="1"/>
        <end position="45"/>
    </location>
</feature>
<dbReference type="AlphaFoldDB" id="S3BTS4"/>
<protein>
    <submittedName>
        <fullName evidence="2">Uncharacterized protein</fullName>
    </submittedName>
</protein>
<accession>S3BTS4</accession>
<gene>
    <name evidence="2" type="ORF">F503_01757</name>
</gene>
<feature type="compositionally biased region" description="Acidic residues" evidence="1">
    <location>
        <begin position="102"/>
        <end position="114"/>
    </location>
</feature>
<feature type="compositionally biased region" description="Basic and acidic residues" evidence="1">
    <location>
        <begin position="19"/>
        <end position="28"/>
    </location>
</feature>
<name>S3BTS4_OPHP1</name>
<evidence type="ECO:0000313" key="3">
    <source>
        <dbReference type="Proteomes" id="UP000016923"/>
    </source>
</evidence>
<feature type="compositionally biased region" description="Acidic residues" evidence="1">
    <location>
        <begin position="29"/>
        <end position="45"/>
    </location>
</feature>
<dbReference type="Proteomes" id="UP000016923">
    <property type="component" value="Unassembled WGS sequence"/>
</dbReference>
<keyword evidence="3" id="KW-1185">Reference proteome</keyword>
<dbReference type="HOGENOM" id="CLU_1917670_0_0_1"/>
<reference evidence="2 3" key="1">
    <citation type="journal article" date="2013" name="BMC Genomics">
        <title>The genome and transcriptome of the pine saprophyte Ophiostoma piceae, and a comparison with the bark beetle-associated pine pathogen Grosmannia clavigera.</title>
        <authorList>
            <person name="Haridas S."/>
            <person name="Wang Y."/>
            <person name="Lim L."/>
            <person name="Massoumi Alamouti S."/>
            <person name="Jackman S."/>
            <person name="Docking R."/>
            <person name="Robertson G."/>
            <person name="Birol I."/>
            <person name="Bohlmann J."/>
            <person name="Breuil C."/>
        </authorList>
    </citation>
    <scope>NUCLEOTIDE SEQUENCE [LARGE SCALE GENOMIC DNA]</scope>
    <source>
        <strain evidence="2 3">UAMH 11346</strain>
    </source>
</reference>
<evidence type="ECO:0000313" key="2">
    <source>
        <dbReference type="EMBL" id="EPE03867.1"/>
    </source>
</evidence>
<feature type="compositionally biased region" description="Basic and acidic residues" evidence="1">
    <location>
        <begin position="1"/>
        <end position="10"/>
    </location>
</feature>
<sequence>MEVEAEREAGTDGLLTERSLSDRGRVVEGDEEGEDADDESEEESVEIFMGKRRVEDLRRCRGDCWDWVCGEGEDGAEGAGVSGEADLVLVLEIEELFCAVDDPAEGPDGEAEEAGEMRREDVVTTGSGNSET</sequence>
<dbReference type="VEuPathDB" id="FungiDB:F503_01757"/>
<organism evidence="2 3">
    <name type="scientific">Ophiostoma piceae (strain UAMH 11346)</name>
    <name type="common">Sap stain fungus</name>
    <dbReference type="NCBI Taxonomy" id="1262450"/>
    <lineage>
        <taxon>Eukaryota</taxon>
        <taxon>Fungi</taxon>
        <taxon>Dikarya</taxon>
        <taxon>Ascomycota</taxon>
        <taxon>Pezizomycotina</taxon>
        <taxon>Sordariomycetes</taxon>
        <taxon>Sordariomycetidae</taxon>
        <taxon>Ophiostomatales</taxon>
        <taxon>Ophiostomataceae</taxon>
        <taxon>Ophiostoma</taxon>
    </lineage>
</organism>
<feature type="region of interest" description="Disordered" evidence="1">
    <location>
        <begin position="101"/>
        <end position="132"/>
    </location>
</feature>